<keyword evidence="1" id="KW-1133">Transmembrane helix</keyword>
<dbReference type="OrthoDB" id="2739093at2"/>
<accession>A0A410MBA9</accession>
<organism evidence="2 3">
    <name type="scientific">Halobacillus litoralis</name>
    <dbReference type="NCBI Taxonomy" id="45668"/>
    <lineage>
        <taxon>Bacteria</taxon>
        <taxon>Bacillati</taxon>
        <taxon>Bacillota</taxon>
        <taxon>Bacilli</taxon>
        <taxon>Bacillales</taxon>
        <taxon>Bacillaceae</taxon>
        <taxon>Halobacillus</taxon>
    </lineage>
</organism>
<dbReference type="RefSeq" id="WP_128524222.1">
    <property type="nucleotide sequence ID" value="NZ_CANLVY010000002.1"/>
</dbReference>
<dbReference type="AlphaFoldDB" id="A0A410MBA9"/>
<feature type="transmembrane region" description="Helical" evidence="1">
    <location>
        <begin position="174"/>
        <end position="195"/>
    </location>
</feature>
<feature type="transmembrane region" description="Helical" evidence="1">
    <location>
        <begin position="60"/>
        <end position="78"/>
    </location>
</feature>
<keyword evidence="1" id="KW-0812">Transmembrane</keyword>
<evidence type="ECO:0008006" key="4">
    <source>
        <dbReference type="Google" id="ProtNLM"/>
    </source>
</evidence>
<reference evidence="2 3" key="1">
    <citation type="submission" date="2018-01" db="EMBL/GenBank/DDBJ databases">
        <title>The whole genome sequencing and assembly of Halobacillus litoralis ERB031 strain.</title>
        <authorList>
            <person name="Lee S.-J."/>
            <person name="Park M.-K."/>
            <person name="Kim J.-Y."/>
            <person name="Lee Y.-J."/>
            <person name="Yi H."/>
            <person name="Bahn Y.-S."/>
            <person name="Kim J.F."/>
            <person name="Lee D.-W."/>
        </authorList>
    </citation>
    <scope>NUCLEOTIDE SEQUENCE [LARGE SCALE GENOMIC DNA]</scope>
    <source>
        <strain evidence="2 3">ERB 031</strain>
    </source>
</reference>
<feature type="transmembrane region" description="Helical" evidence="1">
    <location>
        <begin position="30"/>
        <end position="48"/>
    </location>
</feature>
<gene>
    <name evidence="2" type="ORF">HLI_07135</name>
</gene>
<dbReference type="EMBL" id="CP026118">
    <property type="protein sequence ID" value="QAS52011.1"/>
    <property type="molecule type" value="Genomic_DNA"/>
</dbReference>
<dbReference type="NCBIfam" id="NF041646">
    <property type="entry name" value="VC0807_fam"/>
    <property type="match status" value="1"/>
</dbReference>
<keyword evidence="1" id="KW-0472">Membrane</keyword>
<evidence type="ECO:0000256" key="1">
    <source>
        <dbReference type="SAM" id="Phobius"/>
    </source>
</evidence>
<feature type="transmembrane region" description="Helical" evidence="1">
    <location>
        <begin position="7"/>
        <end position="24"/>
    </location>
</feature>
<proteinExistence type="predicted"/>
<sequence>MNNNRFVLLDLICYVVFPLAVWNITRDYIGDYYAMLLSSIPGIIYTIYRFKALKKVNFFGIYMIVTLVAGTLIDVLAGSALQLLWNNVIFAYVMAGVFLLTILIRRPIALYFALDFVELQGYDRGFSKKLFYKKELLRWFNLIVVAYIFQNVVLASVKVWLISEFGVEAFDKGIIIRQVINWGLTFAIIGGFFYIGKVIKNSPGLIHEVQKEVEQEKNKTREA</sequence>
<evidence type="ECO:0000313" key="2">
    <source>
        <dbReference type="EMBL" id="QAS52011.1"/>
    </source>
</evidence>
<name>A0A410MBA9_9BACI</name>
<feature type="transmembrane region" description="Helical" evidence="1">
    <location>
        <begin position="139"/>
        <end position="162"/>
    </location>
</feature>
<feature type="transmembrane region" description="Helical" evidence="1">
    <location>
        <begin position="84"/>
        <end position="104"/>
    </location>
</feature>
<dbReference type="Proteomes" id="UP000287756">
    <property type="component" value="Chromosome"/>
</dbReference>
<protein>
    <recommendedName>
        <fullName evidence="4">Intracellular septation protein A</fullName>
    </recommendedName>
</protein>
<dbReference type="KEGG" id="hli:HLI_07135"/>
<evidence type="ECO:0000313" key="3">
    <source>
        <dbReference type="Proteomes" id="UP000287756"/>
    </source>
</evidence>